<keyword evidence="1" id="KW-0812">Transmembrane</keyword>
<keyword evidence="1" id="KW-0472">Membrane</keyword>
<dbReference type="EMBL" id="MFAQ01000037">
    <property type="protein sequence ID" value="OGD82862.1"/>
    <property type="molecule type" value="Genomic_DNA"/>
</dbReference>
<comment type="caution">
    <text evidence="3">The sequence shown here is derived from an EMBL/GenBank/DDBJ whole genome shotgun (WGS) entry which is preliminary data.</text>
</comment>
<dbReference type="Gene3D" id="2.60.40.10">
    <property type="entry name" value="Immunoglobulins"/>
    <property type="match status" value="1"/>
</dbReference>
<gene>
    <name evidence="3" type="ORF">A2572_02055</name>
</gene>
<dbReference type="InterPro" id="IPR013783">
    <property type="entry name" value="Ig-like_fold"/>
</dbReference>
<dbReference type="SMART" id="SM00060">
    <property type="entry name" value="FN3"/>
    <property type="match status" value="1"/>
</dbReference>
<dbReference type="AlphaFoldDB" id="A0A1F5FTC8"/>
<accession>A0A1F5FTC8</accession>
<feature type="domain" description="Fibronectin type-III" evidence="2">
    <location>
        <begin position="141"/>
        <end position="255"/>
    </location>
</feature>
<evidence type="ECO:0000313" key="3">
    <source>
        <dbReference type="EMBL" id="OGD82862.1"/>
    </source>
</evidence>
<protein>
    <recommendedName>
        <fullName evidence="2">Fibronectin type-III domain-containing protein</fullName>
    </recommendedName>
</protein>
<name>A0A1F5FTC8_9BACT</name>
<evidence type="ECO:0000256" key="1">
    <source>
        <dbReference type="SAM" id="Phobius"/>
    </source>
</evidence>
<dbReference type="Proteomes" id="UP000179237">
    <property type="component" value="Unassembled WGS sequence"/>
</dbReference>
<feature type="transmembrane region" description="Helical" evidence="1">
    <location>
        <begin position="597"/>
        <end position="617"/>
    </location>
</feature>
<dbReference type="PROSITE" id="PS50853">
    <property type="entry name" value="FN3"/>
    <property type="match status" value="1"/>
</dbReference>
<organism evidence="3 4">
    <name type="scientific">Candidatus Collierbacteria bacterium RIFOXYD1_FULL_40_9</name>
    <dbReference type="NCBI Taxonomy" id="1817731"/>
    <lineage>
        <taxon>Bacteria</taxon>
        <taxon>Candidatus Collieribacteriota</taxon>
    </lineage>
</organism>
<evidence type="ECO:0000313" key="4">
    <source>
        <dbReference type="Proteomes" id="UP000179237"/>
    </source>
</evidence>
<keyword evidence="1" id="KW-1133">Transmembrane helix</keyword>
<dbReference type="SUPFAM" id="SSF49265">
    <property type="entry name" value="Fibronectin type III"/>
    <property type="match status" value="1"/>
</dbReference>
<evidence type="ECO:0000259" key="2">
    <source>
        <dbReference type="PROSITE" id="PS50853"/>
    </source>
</evidence>
<proteinExistence type="predicted"/>
<reference evidence="3 4" key="1">
    <citation type="journal article" date="2016" name="Nat. Commun.">
        <title>Thousands of microbial genomes shed light on interconnected biogeochemical processes in an aquifer system.</title>
        <authorList>
            <person name="Anantharaman K."/>
            <person name="Brown C.T."/>
            <person name="Hug L.A."/>
            <person name="Sharon I."/>
            <person name="Castelle C.J."/>
            <person name="Probst A.J."/>
            <person name="Thomas B.C."/>
            <person name="Singh A."/>
            <person name="Wilkins M.J."/>
            <person name="Karaoz U."/>
            <person name="Brodie E.L."/>
            <person name="Williams K.H."/>
            <person name="Hubbard S.S."/>
            <person name="Banfield J.F."/>
        </authorList>
    </citation>
    <scope>NUCLEOTIDE SEQUENCE [LARGE SCALE GENOMIC DNA]</scope>
</reference>
<dbReference type="InterPro" id="IPR036116">
    <property type="entry name" value="FN3_sf"/>
</dbReference>
<dbReference type="InterPro" id="IPR003961">
    <property type="entry name" value="FN3_dom"/>
</dbReference>
<sequence length="618" mass="65156">MSLPLTNQSLNSTGGLPPLPVTPIAAVPTQENIGGDGSWPGKKNNKLKYVLGGLLALSLVVGVAFGAYYFTQNLNQASVPTAPESEPQAAAKKNAAGEWVYTTKDGDPNKLSDIKVFDEEDLAAKQEGQEARQQSTCTVRAATNLRVENISTNSARLTWTPGVGNYTKHWVSTSSDPTGACNPLPNKITNATCVVNENGSLVGGDSNHADIPASTTTWTVNNLAPNTTYYWRMMMWVVSGCDSASPTTSFTTLAAPACTDTTWTPDAALTCVGTNVTQTSNCGTTRTTAGTKTTGTCCTSTAWTPATNTVCVDTAFVQTDNCSATRSATGTKTGDTCTTCTNETWSPAANTVCDDEEVTQTSSCSSTKTRVVSGTKNCGGSEGELQIEKRAYEDEEDNSAGDYELINEIDLISKNQVFVYAFEISNEGDNRVEDIKVVDTLKGDNTDLLTYVDGDDRCTYATSTRKVTCDGMDLDVGDSDTYTFRVKVSSSAINGETIMNAGEITYKDMPSGGETEASSELTISTVVGCNHVCTSDDECSSGLTCDPDTNKCRKPSCAGASSCNCPVERTSTVEPTRRATIARAQPTELVEAGILDFPGVAAFGGGLLLAVIGILLAL</sequence>
<feature type="transmembrane region" description="Helical" evidence="1">
    <location>
        <begin position="49"/>
        <end position="70"/>
    </location>
</feature>